<evidence type="ECO:0000313" key="2">
    <source>
        <dbReference type="EMBL" id="GGH76918.1"/>
    </source>
</evidence>
<name>A0ABQ1ZRJ6_9BACL</name>
<keyword evidence="3" id="KW-1185">Reference proteome</keyword>
<comment type="caution">
    <text evidence="2">The sequence shown here is derived from an EMBL/GenBank/DDBJ whole genome shotgun (WGS) entry which is preliminary data.</text>
</comment>
<protein>
    <submittedName>
        <fullName evidence="2">Uncharacterized protein</fullName>
    </submittedName>
</protein>
<keyword evidence="1" id="KW-1133">Transmembrane helix</keyword>
<keyword evidence="1" id="KW-0812">Transmembrane</keyword>
<accession>A0ABQ1ZRJ6</accession>
<feature type="transmembrane region" description="Helical" evidence="1">
    <location>
        <begin position="37"/>
        <end position="54"/>
    </location>
</feature>
<evidence type="ECO:0000256" key="1">
    <source>
        <dbReference type="SAM" id="Phobius"/>
    </source>
</evidence>
<reference evidence="3" key="1">
    <citation type="journal article" date="2019" name="Int. J. Syst. Evol. Microbiol.">
        <title>The Global Catalogue of Microorganisms (GCM) 10K type strain sequencing project: providing services to taxonomists for standard genome sequencing and annotation.</title>
        <authorList>
            <consortium name="The Broad Institute Genomics Platform"/>
            <consortium name="The Broad Institute Genome Sequencing Center for Infectious Disease"/>
            <person name="Wu L."/>
            <person name="Ma J."/>
        </authorList>
    </citation>
    <scope>NUCLEOTIDE SEQUENCE [LARGE SCALE GENOMIC DNA]</scope>
    <source>
        <strain evidence="3">CCM 8702</strain>
    </source>
</reference>
<proteinExistence type="predicted"/>
<keyword evidence="1" id="KW-0472">Membrane</keyword>
<gene>
    <name evidence="2" type="ORF">GCM10007362_19890</name>
</gene>
<feature type="transmembrane region" description="Helical" evidence="1">
    <location>
        <begin position="14"/>
        <end position="31"/>
    </location>
</feature>
<dbReference type="EMBL" id="BMDD01000002">
    <property type="protein sequence ID" value="GGH76918.1"/>
    <property type="molecule type" value="Genomic_DNA"/>
</dbReference>
<sequence>MDNRKLQMRLQQKMFFDVVFVALAIAAIFYFELYTPLGILLPLLLAALRTYTFVMNMRRFRRISAEIKEEQPKSRLYQQEEDDEL</sequence>
<dbReference type="Proteomes" id="UP000605427">
    <property type="component" value="Unassembled WGS sequence"/>
</dbReference>
<dbReference type="RefSeq" id="WP_172242956.1">
    <property type="nucleotide sequence ID" value="NZ_BMDD01000002.1"/>
</dbReference>
<evidence type="ECO:0000313" key="3">
    <source>
        <dbReference type="Proteomes" id="UP000605427"/>
    </source>
</evidence>
<organism evidence="2 3">
    <name type="scientific">Saccharibacillus endophyticus</name>
    <dbReference type="NCBI Taxonomy" id="2060666"/>
    <lineage>
        <taxon>Bacteria</taxon>
        <taxon>Bacillati</taxon>
        <taxon>Bacillota</taxon>
        <taxon>Bacilli</taxon>
        <taxon>Bacillales</taxon>
        <taxon>Paenibacillaceae</taxon>
        <taxon>Saccharibacillus</taxon>
    </lineage>
</organism>